<protein>
    <recommendedName>
        <fullName evidence="6">2-oxoglutarate dehydrogenase E1 component</fullName>
        <ecNumber evidence="5">1.2.4.2</ecNumber>
    </recommendedName>
    <alternativeName>
        <fullName evidence="10">Alpha-ketoglutarate dehydrogenase</fullName>
    </alternativeName>
</protein>
<dbReference type="PIRSF" id="PIRSF000157">
    <property type="entry name" value="Oxoglu_dh_E1"/>
    <property type="match status" value="1"/>
</dbReference>
<evidence type="ECO:0000256" key="4">
    <source>
        <dbReference type="ARBA" id="ARBA00011301"/>
    </source>
</evidence>
<dbReference type="Pfam" id="PF16870">
    <property type="entry name" value="OxoGdeHyase_C"/>
    <property type="match status" value="1"/>
</dbReference>
<dbReference type="GO" id="GO:0005829">
    <property type="term" value="C:cytosol"/>
    <property type="evidence" value="ECO:0007669"/>
    <property type="project" value="TreeGrafter"/>
</dbReference>
<comment type="cofactor">
    <cofactor evidence="1">
        <name>thiamine diphosphate</name>
        <dbReference type="ChEBI" id="CHEBI:58937"/>
    </cofactor>
</comment>
<evidence type="ECO:0000256" key="2">
    <source>
        <dbReference type="ARBA" id="ARBA00003906"/>
    </source>
</evidence>
<dbReference type="PANTHER" id="PTHR23152:SF4">
    <property type="entry name" value="2-OXOADIPATE DEHYDROGENASE COMPLEX COMPONENT E1"/>
    <property type="match status" value="1"/>
</dbReference>
<dbReference type="NCBIfam" id="NF008907">
    <property type="entry name" value="PRK12270.1"/>
    <property type="match status" value="1"/>
</dbReference>
<dbReference type="NCBIfam" id="TIGR00239">
    <property type="entry name" value="2oxo_dh_E1"/>
    <property type="match status" value="1"/>
</dbReference>
<evidence type="ECO:0000313" key="13">
    <source>
        <dbReference type="EMBL" id="KCZ56398.1"/>
    </source>
</evidence>
<dbReference type="Pfam" id="PF16078">
    <property type="entry name" value="2-oxogl_dehyd_N"/>
    <property type="match status" value="1"/>
</dbReference>
<dbReference type="InterPro" id="IPR005475">
    <property type="entry name" value="Transketolase-like_Pyr-bd"/>
</dbReference>
<evidence type="ECO:0000256" key="11">
    <source>
        <dbReference type="SAM" id="MobiDB-lite"/>
    </source>
</evidence>
<dbReference type="EMBL" id="AWFF01000024">
    <property type="protein sequence ID" value="KCZ56398.1"/>
    <property type="molecule type" value="Genomic_DNA"/>
</dbReference>
<evidence type="ECO:0000256" key="6">
    <source>
        <dbReference type="ARBA" id="ARBA00013321"/>
    </source>
</evidence>
<dbReference type="NCBIfam" id="NF006914">
    <property type="entry name" value="PRK09404.1"/>
    <property type="match status" value="1"/>
</dbReference>
<evidence type="ECO:0000256" key="1">
    <source>
        <dbReference type="ARBA" id="ARBA00001964"/>
    </source>
</evidence>
<keyword evidence="7 13" id="KW-0560">Oxidoreductase</keyword>
<dbReference type="Gene3D" id="3.40.50.12470">
    <property type="match status" value="1"/>
</dbReference>
<dbReference type="SMART" id="SM00861">
    <property type="entry name" value="Transket_pyr"/>
    <property type="match status" value="1"/>
</dbReference>
<dbReference type="STRING" id="1280946.HY29_08890"/>
<accession>A0A062UFA1</accession>
<evidence type="ECO:0000256" key="10">
    <source>
        <dbReference type="ARBA" id="ARBA00030680"/>
    </source>
</evidence>
<dbReference type="eggNOG" id="COG0567">
    <property type="taxonomic scope" value="Bacteria"/>
</dbReference>
<evidence type="ECO:0000256" key="5">
    <source>
        <dbReference type="ARBA" id="ARBA00012280"/>
    </source>
</evidence>
<dbReference type="Gene3D" id="1.10.287.1150">
    <property type="entry name" value="TPP helical domain"/>
    <property type="match status" value="1"/>
</dbReference>
<feature type="domain" description="Transketolase-like pyrimidine-binding" evidence="12">
    <location>
        <begin position="637"/>
        <end position="830"/>
    </location>
</feature>
<comment type="function">
    <text evidence="2">E1 component of the 2-oxoglutarate dehydrogenase (OGDH) complex which catalyzes the decarboxylation of 2-oxoglutarate, the first step in the conversion of 2-oxoglutarate to succinyl-CoA and CO(2).</text>
</comment>
<dbReference type="GO" id="GO:0006096">
    <property type="term" value="P:glycolytic process"/>
    <property type="evidence" value="ECO:0007669"/>
    <property type="project" value="UniProtKB-KW"/>
</dbReference>
<feature type="compositionally biased region" description="Basic and acidic residues" evidence="11">
    <location>
        <begin position="64"/>
        <end position="79"/>
    </location>
</feature>
<dbReference type="InterPro" id="IPR042179">
    <property type="entry name" value="KGD_C_sf"/>
</dbReference>
<evidence type="ECO:0000256" key="9">
    <source>
        <dbReference type="ARBA" id="ARBA00023152"/>
    </source>
</evidence>
<comment type="similarity">
    <text evidence="3">Belongs to the alpha-ketoglutarate dehydrogenase family.</text>
</comment>
<dbReference type="SUPFAM" id="SSF52518">
    <property type="entry name" value="Thiamin diphosphate-binding fold (THDP-binding)"/>
    <property type="match status" value="2"/>
</dbReference>
<sequence>MADDGSPVKGSRSSGNSAMLETAFLYGGSAMWLEQMQAAYAKDPASVPESWREFFAELGDDSSDAERNADGASWKRGDWPRPLSDEQVAAFDGNWALVEPKIEKKLKQAKPGASEAEIAQNVKDSIRAIMMIRAYRMRGHLAAQLDPLSLDAPEKQPELDPATYGFSKEDMDRKIFIDGYLGLDYASANEMLDILKRTYCSTLGIEFMHISDPEEKAWLQERIEGPDKGVAFTQQGKKAILAKLIEAETFERFLHKRYPGTKRFGLDGGEAAVPALEQIIKRGGALGVKEIVVGMPHRGRLNMLAAVMGKPYEQIFHEFQGGNTQGAGEFGSGDVKYHLGASSDREFDGNKVHLSMNANPSHLEAVDPVVLGKSRSKQEMSHRETGTLDRSIVLPLLLHGDAAFAGQGVVSECFALSGLTGYRTGGTIHFIVNNQIGFTTSPIYSRSSPYPSDVALMVQAPIFHVNGDDPEAVTYAAKVATEYRQKFHKDVVIDMFCYRRFGHNEGDEPMFTQPVMYKEIKGHPSTREIYAERLVKEGILTSEQVEQQVSDFEAYLDREFEAGKTFKAKKADWLDGEWKGLGLPDDDERRGKTGVSKKRLQALGEKITTVPEGIDIHKTLARVIDARATAISKGQGLDWATAEHLAFATLLDEGFPVRLSGQDCGRGTFSQRHSHIVDQTNGDRYTPLNHLSDDQAHYEVIDSLLSEEAVLGYEYGYSLADPNTLTMWEAQFGDFSNGAQVFFDQFISSAERKWLRMSGLTMLLPHGYEGQGPEHSSARLERFLQMCAEDNWQVCNLTTPANYFHALRRQIHRDFRKPLIIMTPKSLLRHKLATSALDDLGTKSSFHRILWDDAETPGREGKVKLAKDNKVRRVVMCSGKVYYDLFEAREEGGQDDVYLLRMEQFYPVPRKSLIAELKRFPQAELVWCQEEPRNMGGWTFIRDEIEWCANQAGTKSPRPHYAGRPPSAATATGLLSKHKAEQDALVSTALGADPVDDKIVAT</sequence>
<dbReference type="InterPro" id="IPR031717">
    <property type="entry name" value="ODO-1/KGD_C"/>
</dbReference>
<proteinExistence type="inferred from homology"/>
<feature type="region of interest" description="Disordered" evidence="11">
    <location>
        <begin position="59"/>
        <end position="79"/>
    </location>
</feature>
<dbReference type="Pfam" id="PF00676">
    <property type="entry name" value="E1_dh"/>
    <property type="match status" value="1"/>
</dbReference>
<dbReference type="GO" id="GO:0030976">
    <property type="term" value="F:thiamine pyrophosphate binding"/>
    <property type="evidence" value="ECO:0007669"/>
    <property type="project" value="InterPro"/>
</dbReference>
<comment type="caution">
    <text evidence="13">The sequence shown here is derived from an EMBL/GenBank/DDBJ whole genome shotgun (WGS) entry which is preliminary data.</text>
</comment>
<dbReference type="AlphaFoldDB" id="A0A062UFA1"/>
<dbReference type="GO" id="GO:0006099">
    <property type="term" value="P:tricarboxylic acid cycle"/>
    <property type="evidence" value="ECO:0007669"/>
    <property type="project" value="TreeGrafter"/>
</dbReference>
<dbReference type="Gene3D" id="3.40.50.970">
    <property type="match status" value="1"/>
</dbReference>
<dbReference type="PANTHER" id="PTHR23152">
    <property type="entry name" value="2-OXOGLUTARATE DEHYDROGENASE"/>
    <property type="match status" value="1"/>
</dbReference>
<evidence type="ECO:0000256" key="8">
    <source>
        <dbReference type="ARBA" id="ARBA00023052"/>
    </source>
</evidence>
<keyword evidence="14" id="KW-1185">Reference proteome</keyword>
<name>A0A062UFA1_9PROT</name>
<keyword evidence="9" id="KW-0324">Glycolysis</keyword>
<dbReference type="InterPro" id="IPR029061">
    <property type="entry name" value="THDP-binding"/>
</dbReference>
<dbReference type="GO" id="GO:0004591">
    <property type="term" value="F:oxoglutarate dehydrogenase (succinyl-transferring) activity"/>
    <property type="evidence" value="ECO:0007669"/>
    <property type="project" value="UniProtKB-EC"/>
</dbReference>
<dbReference type="InterPro" id="IPR011603">
    <property type="entry name" value="2oxoglutarate_DH_E1"/>
</dbReference>
<evidence type="ECO:0000256" key="7">
    <source>
        <dbReference type="ARBA" id="ARBA00023002"/>
    </source>
</evidence>
<dbReference type="OrthoDB" id="9759785at2"/>
<keyword evidence="8" id="KW-0786">Thiamine pyrophosphate</keyword>
<reference evidence="13 14" key="1">
    <citation type="journal article" date="2014" name="Antonie Van Leeuwenhoek">
        <title>Hyphomonas beringensis sp. nov. and Hyphomonas chukchiensis sp. nov., isolated from surface seawater of the Bering Sea and Chukchi Sea.</title>
        <authorList>
            <person name="Li C."/>
            <person name="Lai Q."/>
            <person name="Li G."/>
            <person name="Dong C."/>
            <person name="Wang J."/>
            <person name="Liao Y."/>
            <person name="Shao Z."/>
        </authorList>
    </citation>
    <scope>NUCLEOTIDE SEQUENCE [LARGE SCALE GENOMIC DNA]</scope>
    <source>
        <strain evidence="13 14">25B14_1</strain>
    </source>
</reference>
<dbReference type="PATRIC" id="fig|1280946.3.peg.573"/>
<dbReference type="CDD" id="cd02016">
    <property type="entry name" value="TPP_E1_OGDC_like"/>
    <property type="match status" value="1"/>
</dbReference>
<dbReference type="RefSeq" id="WP_034791881.1">
    <property type="nucleotide sequence ID" value="NZ_AWFF01000024.1"/>
</dbReference>
<dbReference type="Gene3D" id="3.40.50.11610">
    <property type="entry name" value="Multifunctional 2-oxoglutarate metabolism enzyme, C-terminal domain"/>
    <property type="match status" value="1"/>
</dbReference>
<organism evidence="13 14">
    <name type="scientific">Hyphomonas beringensis</name>
    <dbReference type="NCBI Taxonomy" id="1280946"/>
    <lineage>
        <taxon>Bacteria</taxon>
        <taxon>Pseudomonadati</taxon>
        <taxon>Pseudomonadota</taxon>
        <taxon>Alphaproteobacteria</taxon>
        <taxon>Hyphomonadales</taxon>
        <taxon>Hyphomonadaceae</taxon>
        <taxon>Hyphomonas</taxon>
    </lineage>
</organism>
<dbReference type="FunFam" id="3.40.50.12470:FF:000003">
    <property type="entry name" value="2-oxoglutarate dehydrogenase E1 component"/>
    <property type="match status" value="1"/>
</dbReference>
<dbReference type="EC" id="1.2.4.2" evidence="5"/>
<dbReference type="GO" id="GO:0045252">
    <property type="term" value="C:oxoglutarate dehydrogenase complex"/>
    <property type="evidence" value="ECO:0007669"/>
    <property type="project" value="TreeGrafter"/>
</dbReference>
<dbReference type="Pfam" id="PF02779">
    <property type="entry name" value="Transket_pyr"/>
    <property type="match status" value="1"/>
</dbReference>
<evidence type="ECO:0000313" key="14">
    <source>
        <dbReference type="Proteomes" id="UP000027037"/>
    </source>
</evidence>
<dbReference type="InterPro" id="IPR032106">
    <property type="entry name" value="2-oxogl_dehyd_N"/>
</dbReference>
<comment type="subunit">
    <text evidence="4">Homodimer. Part of the 2-oxoglutarate dehydrogenase (OGDH) complex composed of E1 (2-oxoglutarate dehydrogenase), E2 (dihydrolipoamide succinyltransferase) and E3 (dihydrolipoamide dehydrogenase); the complex contains multiple copies of the three enzymatic components (E1, E2 and E3).</text>
</comment>
<dbReference type="Proteomes" id="UP000027037">
    <property type="component" value="Unassembled WGS sequence"/>
</dbReference>
<dbReference type="InterPro" id="IPR001017">
    <property type="entry name" value="DH_E1"/>
</dbReference>
<evidence type="ECO:0000259" key="12">
    <source>
        <dbReference type="SMART" id="SM00861"/>
    </source>
</evidence>
<evidence type="ECO:0000256" key="3">
    <source>
        <dbReference type="ARBA" id="ARBA00006936"/>
    </source>
</evidence>
<gene>
    <name evidence="13" type="primary">sucA</name>
    <name evidence="13" type="ORF">HY29_08890</name>
</gene>